<protein>
    <submittedName>
        <fullName evidence="1">HAD family phosphatase</fullName>
    </submittedName>
</protein>
<dbReference type="PANTHER" id="PTHR43481:SF4">
    <property type="entry name" value="GLYCEROL-1-PHOSPHATE PHOSPHOHYDROLASE 1-RELATED"/>
    <property type="match status" value="1"/>
</dbReference>
<dbReference type="InterPro" id="IPR051806">
    <property type="entry name" value="HAD-like_SPP"/>
</dbReference>
<dbReference type="Gene3D" id="3.40.50.1000">
    <property type="entry name" value="HAD superfamily/HAD-like"/>
    <property type="match status" value="1"/>
</dbReference>
<dbReference type="InterPro" id="IPR036412">
    <property type="entry name" value="HAD-like_sf"/>
</dbReference>
<dbReference type="SFLD" id="SFLDS00003">
    <property type="entry name" value="Haloacid_Dehalogenase"/>
    <property type="match status" value="1"/>
</dbReference>
<organism evidence="1 2">
    <name type="scientific">Agrobacterium tumefaciens</name>
    <dbReference type="NCBI Taxonomy" id="358"/>
    <lineage>
        <taxon>Bacteria</taxon>
        <taxon>Pseudomonadati</taxon>
        <taxon>Pseudomonadota</taxon>
        <taxon>Alphaproteobacteria</taxon>
        <taxon>Hyphomicrobiales</taxon>
        <taxon>Rhizobiaceae</taxon>
        <taxon>Rhizobium/Agrobacterium group</taxon>
        <taxon>Agrobacterium</taxon>
        <taxon>Agrobacterium tumefaciens complex</taxon>
    </lineage>
</organism>
<dbReference type="PANTHER" id="PTHR43481">
    <property type="entry name" value="FRUCTOSE-1-PHOSPHATE PHOSPHATASE"/>
    <property type="match status" value="1"/>
</dbReference>
<name>A0AAE6B849_AGRTU</name>
<proteinExistence type="predicted"/>
<dbReference type="InterPro" id="IPR041492">
    <property type="entry name" value="HAD_2"/>
</dbReference>
<dbReference type="EMBL" id="CP039897">
    <property type="protein sequence ID" value="QCL78040.1"/>
    <property type="molecule type" value="Genomic_DNA"/>
</dbReference>
<dbReference type="Pfam" id="PF13419">
    <property type="entry name" value="HAD_2"/>
    <property type="match status" value="1"/>
</dbReference>
<dbReference type="InterPro" id="IPR006439">
    <property type="entry name" value="HAD-SF_hydro_IA"/>
</dbReference>
<dbReference type="PRINTS" id="PR00413">
    <property type="entry name" value="HADHALOGNASE"/>
</dbReference>
<dbReference type="NCBIfam" id="TIGR01509">
    <property type="entry name" value="HAD-SF-IA-v3"/>
    <property type="match status" value="1"/>
</dbReference>
<dbReference type="Gene3D" id="1.10.150.240">
    <property type="entry name" value="Putative phosphatase, domain 2"/>
    <property type="match status" value="1"/>
</dbReference>
<evidence type="ECO:0000313" key="2">
    <source>
        <dbReference type="Proteomes" id="UP000298579"/>
    </source>
</evidence>
<dbReference type="CDD" id="cd07505">
    <property type="entry name" value="HAD_BPGM-like"/>
    <property type="match status" value="1"/>
</dbReference>
<dbReference type="SFLD" id="SFLDG01129">
    <property type="entry name" value="C1.5:_HAD__Beta-PGM__Phosphata"/>
    <property type="match status" value="1"/>
</dbReference>
<gene>
    <name evidence="1" type="ORF">CFBP5877_02350</name>
</gene>
<dbReference type="GO" id="GO:0050308">
    <property type="term" value="F:sugar-phosphatase activity"/>
    <property type="evidence" value="ECO:0007669"/>
    <property type="project" value="TreeGrafter"/>
</dbReference>
<sequence>MLPFLPHAVVFDMDGLLIESEALYRDSFLAASEEGGHGMKVETYQKVCGSPWDVITGTIFADYGADFPMEAFRDAWLRHLGLMMADGVALKPGVVEILDLLDRLHIRRAIATSSRHDSVTRHLGPYDLLKRFDTIVARGDYTEPKPAPMPYLTAAKRLGLEPQRCLALEDSYSGVRSATSAGMMTIMVPDVAPPTEEMREKCIAVSSDLHAVAGLLQVAQPFRETVRPPP</sequence>
<accession>A0AAE6B849</accession>
<dbReference type="InterPro" id="IPR023214">
    <property type="entry name" value="HAD_sf"/>
</dbReference>
<dbReference type="SUPFAM" id="SSF56784">
    <property type="entry name" value="HAD-like"/>
    <property type="match status" value="1"/>
</dbReference>
<dbReference type="InterPro" id="IPR023198">
    <property type="entry name" value="PGP-like_dom2"/>
</dbReference>
<dbReference type="AlphaFoldDB" id="A0AAE6B849"/>
<reference evidence="1 2" key="1">
    <citation type="submission" date="2019-04" db="EMBL/GenBank/DDBJ databases">
        <title>Complete genome sequence of Agrobacterium tumefaciens CFBP5877.</title>
        <authorList>
            <person name="Huang Y.-Y."/>
            <person name="Chiang H.-Y."/>
            <person name="Chou L."/>
            <person name="Lai E.-M."/>
            <person name="Kuo C.-H."/>
        </authorList>
    </citation>
    <scope>NUCLEOTIDE SEQUENCE [LARGE SCALE GENOMIC DNA]</scope>
    <source>
        <strain evidence="1 2">CFBP5877</strain>
    </source>
</reference>
<dbReference type="Proteomes" id="UP000298579">
    <property type="component" value="Chromosome circular"/>
</dbReference>
<evidence type="ECO:0000313" key="1">
    <source>
        <dbReference type="EMBL" id="QCL78040.1"/>
    </source>
</evidence>
<dbReference type="RefSeq" id="WP_080825740.1">
    <property type="nucleotide sequence ID" value="NZ_CP039888.1"/>
</dbReference>